<gene>
    <name evidence="1" type="ORF">NPIL_130521</name>
</gene>
<protein>
    <submittedName>
        <fullName evidence="1">Uncharacterized protein</fullName>
    </submittedName>
</protein>
<dbReference type="AlphaFoldDB" id="A0A8X6U841"/>
<accession>A0A8X6U841</accession>
<dbReference type="EMBL" id="BMAW01120164">
    <property type="protein sequence ID" value="GFT87943.1"/>
    <property type="molecule type" value="Genomic_DNA"/>
</dbReference>
<reference evidence="1" key="1">
    <citation type="submission" date="2020-08" db="EMBL/GenBank/DDBJ databases">
        <title>Multicomponent nature underlies the extraordinary mechanical properties of spider dragline silk.</title>
        <authorList>
            <person name="Kono N."/>
            <person name="Nakamura H."/>
            <person name="Mori M."/>
            <person name="Yoshida Y."/>
            <person name="Ohtoshi R."/>
            <person name="Malay A.D."/>
            <person name="Moran D.A.P."/>
            <person name="Tomita M."/>
            <person name="Numata K."/>
            <person name="Arakawa K."/>
        </authorList>
    </citation>
    <scope>NUCLEOTIDE SEQUENCE</scope>
</reference>
<evidence type="ECO:0000313" key="2">
    <source>
        <dbReference type="Proteomes" id="UP000887013"/>
    </source>
</evidence>
<organism evidence="1 2">
    <name type="scientific">Nephila pilipes</name>
    <name type="common">Giant wood spider</name>
    <name type="synonym">Nephila maculata</name>
    <dbReference type="NCBI Taxonomy" id="299642"/>
    <lineage>
        <taxon>Eukaryota</taxon>
        <taxon>Metazoa</taxon>
        <taxon>Ecdysozoa</taxon>
        <taxon>Arthropoda</taxon>
        <taxon>Chelicerata</taxon>
        <taxon>Arachnida</taxon>
        <taxon>Araneae</taxon>
        <taxon>Araneomorphae</taxon>
        <taxon>Entelegynae</taxon>
        <taxon>Araneoidea</taxon>
        <taxon>Nephilidae</taxon>
        <taxon>Nephila</taxon>
    </lineage>
</organism>
<proteinExistence type="predicted"/>
<keyword evidence="2" id="KW-1185">Reference proteome</keyword>
<comment type="caution">
    <text evidence="1">The sequence shown here is derived from an EMBL/GenBank/DDBJ whole genome shotgun (WGS) entry which is preliminary data.</text>
</comment>
<sequence>MISAEESVSLNTDAEFASAYTSSVSFVSSHPQLKPKDPLQGSFNVPYGNITASMKNNWVRRYLTKEARLAVSEAFGAENDALFSDMGVFSKKEPEQIDCNLIS</sequence>
<dbReference type="Proteomes" id="UP000887013">
    <property type="component" value="Unassembled WGS sequence"/>
</dbReference>
<name>A0A8X6U841_NEPPI</name>
<evidence type="ECO:0000313" key="1">
    <source>
        <dbReference type="EMBL" id="GFT87943.1"/>
    </source>
</evidence>